<dbReference type="InterPro" id="IPR012341">
    <property type="entry name" value="6hp_glycosidase-like_sf"/>
</dbReference>
<dbReference type="Proteomes" id="UP000190274">
    <property type="component" value="Chromosome H"/>
</dbReference>
<dbReference type="SUPFAM" id="SSF48208">
    <property type="entry name" value="Six-hairpin glycosidases"/>
    <property type="match status" value="1"/>
</dbReference>
<dbReference type="OrthoDB" id="7771656at2759"/>
<keyword evidence="2" id="KW-1185">Reference proteome</keyword>
<evidence type="ECO:0000313" key="1">
    <source>
        <dbReference type="EMBL" id="SCU99297.1"/>
    </source>
</evidence>
<dbReference type="AlphaFoldDB" id="A0A1G4K611"/>
<sequence length="599" mass="67961">MRRKFTLLYPFLFSVLFISLIFHVKSGVERHRAIKSLKGSIRQKPSSPLPKGSWPNPQKFRETVKKCSSYVDYASVPHFKETDKDATLTLPFQRPPKNCRTFQSPLVELFLPEFTKRLKNRDLARLFENTFPNTIDTTILWHVTGEANRKLNNHKLKPLLYRNEVPETFVVTGDIHAEWLRDSAWQLSVYQPFIQHDVALRELVRGAINTQAQLLMENPFCNAFNPPPYCEVERASSTIDKVRPLPDWKRAFECKYEIDSLASFLTLSRQFYENAPHDDRFSFINIDWLIAVKRVIDVIILESTPTYGEDGAPNPFPYVFQRDTNVASETLPLAGTGNPVNGGTGLVRSAFRPSDDSTIFQFFIPGNAYLAVELEGISRILQSYLKHLPGGTPNPINVKDILETATELSVRIRQGIMEHGIVTHPKFGKVFAYEVDGFGSSLLMDDANIPSLLSLPELGFIDASDPVYENTRKMIMCKEGNPYFIQGSHLQGIGGPHIGIHNVWPLSMIVAIRTSHDDQEITELLSAILESTGGLGLIHESIQAFSPHGRAYTRPWFAWANSEFAKAIIHLAQTKPHLVFDKSYVNERFDLQRFLSSLK</sequence>
<gene>
    <name evidence="1" type="ORF">LADA_0H18822G</name>
</gene>
<dbReference type="GO" id="GO:0004553">
    <property type="term" value="F:hydrolase activity, hydrolyzing O-glycosyl compounds"/>
    <property type="evidence" value="ECO:0007669"/>
    <property type="project" value="UniProtKB-ARBA"/>
</dbReference>
<reference evidence="1 2" key="1">
    <citation type="submission" date="2016-03" db="EMBL/GenBank/DDBJ databases">
        <authorList>
            <person name="Devillers H."/>
        </authorList>
    </citation>
    <scope>NUCLEOTIDE SEQUENCE [LARGE SCALE GENOMIC DNA]</scope>
    <source>
        <strain evidence="1">CBS 10888</strain>
    </source>
</reference>
<dbReference type="PANTHER" id="PTHR31047:SF0">
    <property type="entry name" value="MEIOTICALLY UP-REGULATED GENE 157 PROTEIN"/>
    <property type="match status" value="1"/>
</dbReference>
<dbReference type="InterPro" id="IPR008313">
    <property type="entry name" value="GH125"/>
</dbReference>
<protein>
    <submittedName>
        <fullName evidence="1">LADA_0H18822g1_1</fullName>
    </submittedName>
</protein>
<name>A0A1G4K611_9SACH</name>
<dbReference type="GO" id="GO:0005975">
    <property type="term" value="P:carbohydrate metabolic process"/>
    <property type="evidence" value="ECO:0007669"/>
    <property type="project" value="InterPro"/>
</dbReference>
<organism evidence="1 2">
    <name type="scientific">Lachancea dasiensis</name>
    <dbReference type="NCBI Taxonomy" id="1072105"/>
    <lineage>
        <taxon>Eukaryota</taxon>
        <taxon>Fungi</taxon>
        <taxon>Dikarya</taxon>
        <taxon>Ascomycota</taxon>
        <taxon>Saccharomycotina</taxon>
        <taxon>Saccharomycetes</taxon>
        <taxon>Saccharomycetales</taxon>
        <taxon>Saccharomycetaceae</taxon>
        <taxon>Lachancea</taxon>
    </lineage>
</organism>
<dbReference type="InterPro" id="IPR008928">
    <property type="entry name" value="6-hairpin_glycosidase_sf"/>
</dbReference>
<dbReference type="EMBL" id="LT598461">
    <property type="protein sequence ID" value="SCU99297.1"/>
    <property type="molecule type" value="Genomic_DNA"/>
</dbReference>
<dbReference type="SMART" id="SM01149">
    <property type="entry name" value="DUF1237"/>
    <property type="match status" value="1"/>
</dbReference>
<dbReference type="Gene3D" id="1.50.10.10">
    <property type="match status" value="1"/>
</dbReference>
<evidence type="ECO:0000313" key="2">
    <source>
        <dbReference type="Proteomes" id="UP000190274"/>
    </source>
</evidence>
<dbReference type="Pfam" id="PF06824">
    <property type="entry name" value="Glyco_hydro_125"/>
    <property type="match status" value="1"/>
</dbReference>
<proteinExistence type="predicted"/>
<dbReference type="PANTHER" id="PTHR31047">
    <property type="entry name" value="MEIOTICALLY UP-REGULATED GENE 157 PROTEIN"/>
    <property type="match status" value="1"/>
</dbReference>
<accession>A0A1G4K611</accession>